<keyword evidence="4" id="KW-1185">Reference proteome</keyword>
<sequence>MKSEACVVITLPVPLAGLAYLVGIAPKFTDGLMFPLLMQLGNSVHLNAVCRFLPGRMMSFKGAREQTVMV</sequence>
<dbReference type="EMBL" id="CP072168">
    <property type="protein sequence ID" value="QYA08885.1"/>
    <property type="molecule type" value="Genomic_DNA"/>
</dbReference>
<dbReference type="Proteomes" id="UP000298545">
    <property type="component" value="Chromosome linear"/>
</dbReference>
<dbReference type="AlphaFoldDB" id="A0A4D7DVQ7"/>
<reference evidence="1 3" key="1">
    <citation type="submission" date="2019-04" db="EMBL/GenBank/DDBJ databases">
        <title>Complete genome sequence of Agrobacterium larrymoorei CFBP5473.</title>
        <authorList>
            <person name="Haryono M."/>
            <person name="Chou L."/>
            <person name="Lin Y.-C."/>
            <person name="Lai E.-M."/>
            <person name="Kuo C.-H."/>
        </authorList>
    </citation>
    <scope>NUCLEOTIDE SEQUENCE [LARGE SCALE GENOMIC DNA]</scope>
    <source>
        <strain evidence="1 3">CFBP5473</strain>
    </source>
</reference>
<organism evidence="1 3">
    <name type="scientific">Agrobacterium larrymoorei</name>
    <dbReference type="NCBI Taxonomy" id="160699"/>
    <lineage>
        <taxon>Bacteria</taxon>
        <taxon>Pseudomonadati</taxon>
        <taxon>Pseudomonadota</taxon>
        <taxon>Alphaproteobacteria</taxon>
        <taxon>Hyphomicrobiales</taxon>
        <taxon>Rhizobiaceae</taxon>
        <taxon>Rhizobium/Agrobacterium group</taxon>
        <taxon>Agrobacterium</taxon>
    </lineage>
</organism>
<name>A0A4D7DVQ7_9HYPH</name>
<evidence type="ECO:0000313" key="2">
    <source>
        <dbReference type="EMBL" id="QYA08885.1"/>
    </source>
</evidence>
<evidence type="ECO:0000313" key="3">
    <source>
        <dbReference type="Proteomes" id="UP000298545"/>
    </source>
</evidence>
<dbReference type="Proteomes" id="UP000826513">
    <property type="component" value="Chromosome 2"/>
</dbReference>
<dbReference type="EMBL" id="CP039692">
    <property type="protein sequence ID" value="QCI99344.1"/>
    <property type="molecule type" value="Genomic_DNA"/>
</dbReference>
<evidence type="ECO:0000313" key="1">
    <source>
        <dbReference type="EMBL" id="QCI99344.1"/>
    </source>
</evidence>
<gene>
    <name evidence="1" type="ORF">CFBP5473_15115</name>
    <name evidence="2" type="ORF">J5285_15860</name>
</gene>
<dbReference type="KEGG" id="alf:CFBP5473_15115"/>
<evidence type="ECO:0000313" key="4">
    <source>
        <dbReference type="Proteomes" id="UP000826513"/>
    </source>
</evidence>
<dbReference type="RefSeq" id="WP_136954387.1">
    <property type="nucleotide sequence ID" value="NZ_CP039692.1"/>
</dbReference>
<accession>A0A4D7DVQ7</accession>
<proteinExistence type="predicted"/>
<protein>
    <submittedName>
        <fullName evidence="1">Uncharacterized protein</fullName>
    </submittedName>
</protein>
<reference evidence="2 4" key="2">
    <citation type="submission" date="2021-03" db="EMBL/GenBank/DDBJ databases">
        <title>Rapid diversification of plasmids in a genus of pathogenic and nitrogen fixing bacteria.</title>
        <authorList>
            <person name="Weisberg A.J."/>
            <person name="Miller M."/>
            <person name="Ream W."/>
            <person name="Grunwald N.J."/>
            <person name="Chang J.H."/>
        </authorList>
    </citation>
    <scope>NUCLEOTIDE SEQUENCE [LARGE SCALE GENOMIC DNA]</scope>
    <source>
        <strain evidence="2 4">AF3.44</strain>
    </source>
</reference>